<dbReference type="InterPro" id="IPR011650">
    <property type="entry name" value="Peptidase_M20_dimer"/>
</dbReference>
<dbReference type="Gene3D" id="3.40.630.10">
    <property type="entry name" value="Zn peptidases"/>
    <property type="match status" value="1"/>
</dbReference>
<feature type="domain" description="Peptidase M20 dimerisation" evidence="3">
    <location>
        <begin position="197"/>
        <end position="290"/>
    </location>
</feature>
<dbReference type="Proteomes" id="UP001596267">
    <property type="component" value="Unassembled WGS sequence"/>
</dbReference>
<dbReference type="SUPFAM" id="SSF55031">
    <property type="entry name" value="Bacterial exopeptidase dimerisation domain"/>
    <property type="match status" value="1"/>
</dbReference>
<comment type="caution">
    <text evidence="4">The sequence shown here is derived from an EMBL/GenBank/DDBJ whole genome shotgun (WGS) entry which is preliminary data.</text>
</comment>
<dbReference type="Pfam" id="PF07687">
    <property type="entry name" value="M20_dimer"/>
    <property type="match status" value="1"/>
</dbReference>
<dbReference type="EMBL" id="JBHSTQ010000003">
    <property type="protein sequence ID" value="MFC6385797.1"/>
    <property type="molecule type" value="Genomic_DNA"/>
</dbReference>
<dbReference type="Pfam" id="PF01546">
    <property type="entry name" value="Peptidase_M20"/>
    <property type="match status" value="1"/>
</dbReference>
<dbReference type="InterPro" id="IPR036264">
    <property type="entry name" value="Bact_exopeptidase_dim_dom"/>
</dbReference>
<dbReference type="PANTHER" id="PTHR43808:SF17">
    <property type="entry name" value="PEPTIDASE M20"/>
    <property type="match status" value="1"/>
</dbReference>
<accession>A0ABW1WE01</accession>
<proteinExistence type="predicted"/>
<evidence type="ECO:0000313" key="5">
    <source>
        <dbReference type="Proteomes" id="UP001596267"/>
    </source>
</evidence>
<dbReference type="InterPro" id="IPR002933">
    <property type="entry name" value="Peptidase_M20"/>
</dbReference>
<dbReference type="InterPro" id="IPR050072">
    <property type="entry name" value="Peptidase_M20A"/>
</dbReference>
<dbReference type="RefSeq" id="WP_253052621.1">
    <property type="nucleotide sequence ID" value="NZ_JAMXWN010000002.1"/>
</dbReference>
<evidence type="ECO:0000256" key="1">
    <source>
        <dbReference type="ARBA" id="ARBA00022723"/>
    </source>
</evidence>
<dbReference type="Gene3D" id="3.30.70.360">
    <property type="match status" value="1"/>
</dbReference>
<reference evidence="5" key="1">
    <citation type="journal article" date="2019" name="Int. J. Syst. Evol. Microbiol.">
        <title>The Global Catalogue of Microorganisms (GCM) 10K type strain sequencing project: providing services to taxonomists for standard genome sequencing and annotation.</title>
        <authorList>
            <consortium name="The Broad Institute Genomics Platform"/>
            <consortium name="The Broad Institute Genome Sequencing Center for Infectious Disease"/>
            <person name="Wu L."/>
            <person name="Ma J."/>
        </authorList>
    </citation>
    <scope>NUCLEOTIDE SEQUENCE [LARGE SCALE GENOMIC DNA]</scope>
    <source>
        <strain evidence="5">CCUG 42001</strain>
    </source>
</reference>
<protein>
    <submittedName>
        <fullName evidence="4">M20/M25/M40 family metallo-hydrolase</fullName>
    </submittedName>
</protein>
<dbReference type="PANTHER" id="PTHR43808">
    <property type="entry name" value="ACETYLORNITHINE DEACETYLASE"/>
    <property type="match status" value="1"/>
</dbReference>
<gene>
    <name evidence="4" type="ORF">ACFP7A_04215</name>
</gene>
<evidence type="ECO:0000256" key="2">
    <source>
        <dbReference type="ARBA" id="ARBA00022801"/>
    </source>
</evidence>
<keyword evidence="2" id="KW-0378">Hydrolase</keyword>
<organism evidence="4 5">
    <name type="scientific">Sporolactobacillus kofuensis</name>
    <dbReference type="NCBI Taxonomy" id="269672"/>
    <lineage>
        <taxon>Bacteria</taxon>
        <taxon>Bacillati</taxon>
        <taxon>Bacillota</taxon>
        <taxon>Bacilli</taxon>
        <taxon>Bacillales</taxon>
        <taxon>Sporolactobacillaceae</taxon>
        <taxon>Sporolactobacillus</taxon>
    </lineage>
</organism>
<keyword evidence="1" id="KW-0479">Metal-binding</keyword>
<evidence type="ECO:0000259" key="3">
    <source>
        <dbReference type="Pfam" id="PF07687"/>
    </source>
</evidence>
<name>A0ABW1WE01_9BACL</name>
<keyword evidence="5" id="KW-1185">Reference proteome</keyword>
<evidence type="ECO:0000313" key="4">
    <source>
        <dbReference type="EMBL" id="MFC6385797.1"/>
    </source>
</evidence>
<dbReference type="SUPFAM" id="SSF53187">
    <property type="entry name" value="Zn-dependent exopeptidases"/>
    <property type="match status" value="1"/>
</dbReference>
<sequence>MDSRARDDEQIIRNMVDLPAVKAALHFLVADHEPTTSEQIELTSIPAPPFQETAKGLWMTNRFQTLGLKDVHTDAEGNVIGFLPGAVDEKKIVISAHLDTVFPEGTVITPVIKQGIIYAPGISDDGRGLAVLLTLIRALHASKIKPKHTLMFVATVGEEGLGDLRGVKALFKTHTDIGAFLSVEPGLPGQITATAVGSHRYKVTFKGPGGHSFGNFGLPSAVHALGRAITAISDLSVPADPVTTFTVGTIRGGTSINSIAQHAQMGLDMRSISQEALLDLEERALKCIHQAVKAENDRWGKGTLIQAEVTQVGDRPAGDQNHDAPAVSIAFAVARSFGLKPVLIPMSTDANVAISLGIPALTLSGGGQSGGEHTLEEYYNPEGAHLGAQTVLLIALAFSGIDKELPSAILMSE</sequence>